<proteinExistence type="predicted"/>
<sequence length="137" mass="15883">MIITRILAAFKLFKKQVQIPIREYKYHACRYPNLFCARFFVTNPSVKGEENKSRKSATRPPSWKFQVSSSIEERKEERGGNTKTKEDNGTEAHERLRIFRGRAQLSKGVSNPALDLYPTPSYRVKKGKGNEIEMKNM</sequence>
<gene>
    <name evidence="2" type="ORF">P5673_018890</name>
</gene>
<accession>A0AAD9QC65</accession>
<evidence type="ECO:0000256" key="1">
    <source>
        <dbReference type="SAM" id="MobiDB-lite"/>
    </source>
</evidence>
<keyword evidence="3" id="KW-1185">Reference proteome</keyword>
<dbReference type="AlphaFoldDB" id="A0AAD9QC65"/>
<evidence type="ECO:0000313" key="3">
    <source>
        <dbReference type="Proteomes" id="UP001249851"/>
    </source>
</evidence>
<evidence type="ECO:0000313" key="2">
    <source>
        <dbReference type="EMBL" id="KAK2558687.1"/>
    </source>
</evidence>
<reference evidence="2" key="1">
    <citation type="journal article" date="2023" name="G3 (Bethesda)">
        <title>Whole genome assembly and annotation of the endangered Caribbean coral Acropora cervicornis.</title>
        <authorList>
            <person name="Selwyn J.D."/>
            <person name="Vollmer S.V."/>
        </authorList>
    </citation>
    <scope>NUCLEOTIDE SEQUENCE</scope>
    <source>
        <strain evidence="2">K2</strain>
    </source>
</reference>
<feature type="region of interest" description="Disordered" evidence="1">
    <location>
        <begin position="46"/>
        <end position="93"/>
    </location>
</feature>
<reference evidence="2" key="2">
    <citation type="journal article" date="2023" name="Science">
        <title>Genomic signatures of disease resistance in endangered staghorn corals.</title>
        <authorList>
            <person name="Vollmer S.V."/>
            <person name="Selwyn J.D."/>
            <person name="Despard B.A."/>
            <person name="Roesel C.L."/>
        </authorList>
    </citation>
    <scope>NUCLEOTIDE SEQUENCE</scope>
    <source>
        <strain evidence="2">K2</strain>
    </source>
</reference>
<dbReference type="EMBL" id="JARQWQ010000043">
    <property type="protein sequence ID" value="KAK2558687.1"/>
    <property type="molecule type" value="Genomic_DNA"/>
</dbReference>
<name>A0AAD9QC65_ACRCE</name>
<comment type="caution">
    <text evidence="2">The sequence shown here is derived from an EMBL/GenBank/DDBJ whole genome shotgun (WGS) entry which is preliminary data.</text>
</comment>
<organism evidence="2 3">
    <name type="scientific">Acropora cervicornis</name>
    <name type="common">Staghorn coral</name>
    <dbReference type="NCBI Taxonomy" id="6130"/>
    <lineage>
        <taxon>Eukaryota</taxon>
        <taxon>Metazoa</taxon>
        <taxon>Cnidaria</taxon>
        <taxon>Anthozoa</taxon>
        <taxon>Hexacorallia</taxon>
        <taxon>Scleractinia</taxon>
        <taxon>Astrocoeniina</taxon>
        <taxon>Acroporidae</taxon>
        <taxon>Acropora</taxon>
    </lineage>
</organism>
<feature type="compositionally biased region" description="Basic and acidic residues" evidence="1">
    <location>
        <begin position="71"/>
        <end position="93"/>
    </location>
</feature>
<dbReference type="Proteomes" id="UP001249851">
    <property type="component" value="Unassembled WGS sequence"/>
</dbReference>
<protein>
    <submittedName>
        <fullName evidence="2">Uncharacterized protein</fullName>
    </submittedName>
</protein>